<dbReference type="EMBL" id="NIDF01000142">
    <property type="protein sequence ID" value="TYJ52301.1"/>
    <property type="molecule type" value="Genomic_DNA"/>
</dbReference>
<gene>
    <name evidence="5" type="ORF">B9479_007087</name>
</gene>
<keyword evidence="3" id="KW-0732">Signal</keyword>
<organism evidence="5 6">
    <name type="scientific">Cryptococcus floricola</name>
    <dbReference type="NCBI Taxonomy" id="2591691"/>
    <lineage>
        <taxon>Eukaryota</taxon>
        <taxon>Fungi</taxon>
        <taxon>Dikarya</taxon>
        <taxon>Basidiomycota</taxon>
        <taxon>Agaricomycotina</taxon>
        <taxon>Tremellomycetes</taxon>
        <taxon>Tremellales</taxon>
        <taxon>Cryptococcaceae</taxon>
        <taxon>Cryptococcus</taxon>
    </lineage>
</organism>
<dbReference type="Pfam" id="PF03659">
    <property type="entry name" value="Glyco_hydro_71"/>
    <property type="match status" value="1"/>
</dbReference>
<dbReference type="Pfam" id="PF01822">
    <property type="entry name" value="WSC"/>
    <property type="match status" value="5"/>
</dbReference>
<dbReference type="AlphaFoldDB" id="A0A5D3AQ55"/>
<feature type="compositionally biased region" description="Low complexity" evidence="2">
    <location>
        <begin position="661"/>
        <end position="680"/>
    </location>
</feature>
<feature type="domain" description="WSC" evidence="4">
    <location>
        <begin position="273"/>
        <end position="367"/>
    </location>
</feature>
<comment type="caution">
    <text evidence="5">The sequence shown here is derived from an EMBL/GenBank/DDBJ whole genome shotgun (WGS) entry which is preliminary data.</text>
</comment>
<dbReference type="InterPro" id="IPR005197">
    <property type="entry name" value="Glyco_hydro_71"/>
</dbReference>
<evidence type="ECO:0000313" key="6">
    <source>
        <dbReference type="Proteomes" id="UP000322245"/>
    </source>
</evidence>
<accession>A0A5D3AQ55</accession>
<evidence type="ECO:0000256" key="3">
    <source>
        <dbReference type="SAM" id="SignalP"/>
    </source>
</evidence>
<feature type="chain" id="PRO_5023017265" description="WSC domain-containing protein" evidence="3">
    <location>
        <begin position="19"/>
        <end position="1095"/>
    </location>
</feature>
<reference evidence="5 6" key="1">
    <citation type="submission" date="2017-05" db="EMBL/GenBank/DDBJ databases">
        <title>The Genome Sequence of Tsuchiyaea wingfieldii DSM 27421.</title>
        <authorList>
            <person name="Cuomo C."/>
            <person name="Passer A."/>
            <person name="Billmyre B."/>
            <person name="Heitman J."/>
        </authorList>
    </citation>
    <scope>NUCLEOTIDE SEQUENCE [LARGE SCALE GENOMIC DNA]</scope>
    <source>
        <strain evidence="5 6">DSM 27421</strain>
    </source>
</reference>
<evidence type="ECO:0000256" key="2">
    <source>
        <dbReference type="SAM" id="MobiDB-lite"/>
    </source>
</evidence>
<dbReference type="PROSITE" id="PS51212">
    <property type="entry name" value="WSC"/>
    <property type="match status" value="5"/>
</dbReference>
<protein>
    <recommendedName>
        <fullName evidence="4">WSC domain-containing protein</fullName>
    </recommendedName>
</protein>
<dbReference type="InterPro" id="IPR051589">
    <property type="entry name" value="Sialate-O-sulfotransferase"/>
</dbReference>
<feature type="signal peptide" evidence="3">
    <location>
        <begin position="1"/>
        <end position="18"/>
    </location>
</feature>
<proteinExistence type="predicted"/>
<evidence type="ECO:0000256" key="1">
    <source>
        <dbReference type="ARBA" id="ARBA00022737"/>
    </source>
</evidence>
<keyword evidence="1" id="KW-0677">Repeat</keyword>
<dbReference type="CDD" id="cd11577">
    <property type="entry name" value="GH71"/>
    <property type="match status" value="1"/>
</dbReference>
<dbReference type="Gene3D" id="3.20.20.80">
    <property type="entry name" value="Glycosidases"/>
    <property type="match status" value="1"/>
</dbReference>
<evidence type="ECO:0000259" key="4">
    <source>
        <dbReference type="PROSITE" id="PS51212"/>
    </source>
</evidence>
<dbReference type="SMART" id="SM00321">
    <property type="entry name" value="WSC"/>
    <property type="match status" value="5"/>
</dbReference>
<name>A0A5D3AQ55_9TREE</name>
<dbReference type="Proteomes" id="UP000322245">
    <property type="component" value="Unassembled WGS sequence"/>
</dbReference>
<dbReference type="InterPro" id="IPR002889">
    <property type="entry name" value="WSC_carb-bd"/>
</dbReference>
<feature type="domain" description="WSC" evidence="4">
    <location>
        <begin position="411"/>
        <end position="505"/>
    </location>
</feature>
<dbReference type="PANTHER" id="PTHR45964">
    <property type="entry name" value="WSCD FAMILY MEMBER CG9164"/>
    <property type="match status" value="1"/>
</dbReference>
<keyword evidence="6" id="KW-1185">Reference proteome</keyword>
<feature type="domain" description="WSC" evidence="4">
    <location>
        <begin position="44"/>
        <end position="137"/>
    </location>
</feature>
<dbReference type="PANTHER" id="PTHR45964:SF5">
    <property type="entry name" value="WSCD FAMILY MEMBER CG9164"/>
    <property type="match status" value="1"/>
</dbReference>
<feature type="region of interest" description="Disordered" evidence="2">
    <location>
        <begin position="661"/>
        <end position="681"/>
    </location>
</feature>
<feature type="domain" description="WSC" evidence="4">
    <location>
        <begin position="550"/>
        <end position="644"/>
    </location>
</feature>
<sequence>MLLHFFVLALALLGSVDARPRRTPSHRRSLRHLQKRLTNPSVSGWSYSGCVRDGSARALTGQNKGDASMTPALCTSWCAASNYIYAGLEANNQCYCGNSLNNSLGYSVTESECSDTCVGNTAYACGGSWRLSLYKSNSAGTWAGCYKDSGSSRTLDGVKTTSSSMTALVCNAYCSGLGYAYAGTEYYNECYCGNSLDSTRQDVDTKCQFACKGDSTQYCGGDTRLGVYALSSSSASTSTTASTTSKASSTSSAATSTSSVAAASTSGITVVSGSTWIGCYSNSGIESAVSATKYSLSSMTVSTCISHCSGLGYSFAELQYYSECYCGSSAPATSRKNSDNAKCLYACKGDSSQKCGGAGNLGVYSIGTASTSSSASSTSTTSKATTATSTTASTTSSVAAASTSGITVVSGSTWIGCYSNSGIESAVSATKYSLSSMTVSTCISHCSGLGYSFAELQYYSECYCGSSAPATSRKNSDNSKCLYACKGDSTQTCGGAGNLGVYSIGTASTSSSASSTSTTSKATSATSTTASSISSAAVSTSTSGITLVSGSTYLGCYTNSGIDSAVTATKYSTTSMTVSLCMSHCTSLGYTYAGLQYYSECYCGSTGPASSRKNSDDSKCLYTCKGDSTQKCGGAGNIAIYSISASTTSAATASASTATTVSTTSTGTAPSSSSTSGVGSNPACSSTKYVYAHHMVGNTYSYTQSIWASDIAQAYAAGIDGFALNYGSDSWQTSRIADAYAAAKAQGSFKLFLSMDVTSLSCSSAADAATLASTVTTYASHSAAAKYENKTLLSTFAGESCTFGQGSYQAGWTYFRTLLSNAGVSVYFTPATFADTSTFSSSSWMDGEFNWNSGWPMGSTALDTSSDTTYLAALGNKEYMAAASPAFFTYYGPTSYNKNWIYRSDDWLLARRLEQIISQRVSIDLIELISWNDYGESHYLGPIRTDQPNSQGWTAGMPHTAWLTVVSYYASAFKTGSYSAGSDQLVLWSRPHPKAATPSAATNSQPTNWNYTEDNLYVWVALKSAATVSITSGSNTVSWSLAAGVSKLSVASSAGTIGASIVRSGSTVKSYSSSGSFTYTLTPTDYNFNYFVASA</sequence>
<feature type="domain" description="WSC" evidence="4">
    <location>
        <begin position="139"/>
        <end position="231"/>
    </location>
</feature>
<evidence type="ECO:0000313" key="5">
    <source>
        <dbReference type="EMBL" id="TYJ52301.1"/>
    </source>
</evidence>
<dbReference type="GO" id="GO:0051118">
    <property type="term" value="F:glucan endo-1,3-alpha-glucosidase activity"/>
    <property type="evidence" value="ECO:0007669"/>
    <property type="project" value="InterPro"/>
</dbReference>